<evidence type="ECO:0000313" key="1">
    <source>
        <dbReference type="EMBL" id="CAB4127344.1"/>
    </source>
</evidence>
<organism evidence="1">
    <name type="scientific">uncultured Caudovirales phage</name>
    <dbReference type="NCBI Taxonomy" id="2100421"/>
    <lineage>
        <taxon>Viruses</taxon>
        <taxon>Duplodnaviria</taxon>
        <taxon>Heunggongvirae</taxon>
        <taxon>Uroviricota</taxon>
        <taxon>Caudoviricetes</taxon>
        <taxon>Peduoviridae</taxon>
        <taxon>Maltschvirus</taxon>
        <taxon>Maltschvirus maltsch</taxon>
    </lineage>
</organism>
<name>A0A6J5KY01_9CAUD</name>
<sequence>MKTYKEFKKEFQLDELSTELLTNYKKKAGESASAADKAGNFKKGNKRFAGIIKATNKQFKNDVKEEVELDEAFKLGYTPRIGKSSHYHPTEIIKAKPKMKPEVAPNKPKKSIQPEKGSHEYWISSQGGGEHKVGDNNGIIARAQSHDHAMEIMHAHAKRNKFKDYHIAGPSKHYNSLYTAKDYKHIKEELELDEVLDTHKGIQSYIKKSAEKRADLVKNDSITKPDHAEIRRKLEKSNKGFDKAIDKQYKLNKK</sequence>
<gene>
    <name evidence="1" type="ORF">UFOVP84_140</name>
</gene>
<proteinExistence type="predicted"/>
<dbReference type="EMBL" id="LR796208">
    <property type="protein sequence ID" value="CAB4127344.1"/>
    <property type="molecule type" value="Genomic_DNA"/>
</dbReference>
<reference evidence="1" key="1">
    <citation type="submission" date="2020-04" db="EMBL/GenBank/DDBJ databases">
        <authorList>
            <person name="Chiriac C."/>
            <person name="Salcher M."/>
            <person name="Ghai R."/>
            <person name="Kavagutti S V."/>
        </authorList>
    </citation>
    <scope>NUCLEOTIDE SEQUENCE</scope>
</reference>
<protein>
    <submittedName>
        <fullName evidence="1">Uncharacterized protein</fullName>
    </submittedName>
</protein>
<accession>A0A6J5KY01</accession>